<reference evidence="6 7" key="1">
    <citation type="journal article" date="2020" name="IScience">
        <title>Genome Sequencing of the Endangered Kingdonia uniflora (Circaeasteraceae, Ranunculales) Reveals Potential Mechanisms of Evolutionary Specialization.</title>
        <authorList>
            <person name="Sun Y."/>
            <person name="Deng T."/>
            <person name="Zhang A."/>
            <person name="Moore M.J."/>
            <person name="Landis J.B."/>
            <person name="Lin N."/>
            <person name="Zhang H."/>
            <person name="Zhang X."/>
            <person name="Huang J."/>
            <person name="Zhang X."/>
            <person name="Sun H."/>
            <person name="Wang H."/>
        </authorList>
    </citation>
    <scope>NUCLEOTIDE SEQUENCE [LARGE SCALE GENOMIC DNA]</scope>
    <source>
        <strain evidence="6">TB1705</strain>
        <tissue evidence="6">Leaf</tissue>
    </source>
</reference>
<evidence type="ECO:0000256" key="3">
    <source>
        <dbReference type="ARBA" id="ARBA00022741"/>
    </source>
</evidence>
<comment type="caution">
    <text evidence="6">The sequence shown here is derived from an EMBL/GenBank/DDBJ whole genome shotgun (WGS) entry which is preliminary data.</text>
</comment>
<gene>
    <name evidence="6" type="ORF">GIB67_014353</name>
</gene>
<organism evidence="6 7">
    <name type="scientific">Kingdonia uniflora</name>
    <dbReference type="NCBI Taxonomy" id="39325"/>
    <lineage>
        <taxon>Eukaryota</taxon>
        <taxon>Viridiplantae</taxon>
        <taxon>Streptophyta</taxon>
        <taxon>Embryophyta</taxon>
        <taxon>Tracheophyta</taxon>
        <taxon>Spermatophyta</taxon>
        <taxon>Magnoliopsida</taxon>
        <taxon>Ranunculales</taxon>
        <taxon>Circaeasteraceae</taxon>
        <taxon>Kingdonia</taxon>
    </lineage>
</organism>
<dbReference type="AlphaFoldDB" id="A0A7J7NTK6"/>
<evidence type="ECO:0000256" key="4">
    <source>
        <dbReference type="ARBA" id="ARBA00022777"/>
    </source>
</evidence>
<proteinExistence type="predicted"/>
<evidence type="ECO:0000256" key="5">
    <source>
        <dbReference type="ARBA" id="ARBA00022840"/>
    </source>
</evidence>
<name>A0A7J7NTK6_9MAGN</name>
<evidence type="ECO:0000256" key="2">
    <source>
        <dbReference type="ARBA" id="ARBA00022679"/>
    </source>
</evidence>
<dbReference type="Gene3D" id="3.30.200.20">
    <property type="entry name" value="Phosphorylase Kinase, domain 1"/>
    <property type="match status" value="1"/>
</dbReference>
<keyword evidence="2" id="KW-0808">Transferase</keyword>
<dbReference type="PANTHER" id="PTHR27002:SF932">
    <property type="entry name" value="RECEPTOR-LIKE SERINE_THREONINE-PROTEIN KINASE"/>
    <property type="match status" value="1"/>
</dbReference>
<evidence type="ECO:0000256" key="1">
    <source>
        <dbReference type="ARBA" id="ARBA00022527"/>
    </source>
</evidence>
<accession>A0A7J7NTK6</accession>
<dbReference type="GO" id="GO:0005524">
    <property type="term" value="F:ATP binding"/>
    <property type="evidence" value="ECO:0007669"/>
    <property type="project" value="UniProtKB-KW"/>
</dbReference>
<dbReference type="SUPFAM" id="SSF56112">
    <property type="entry name" value="Protein kinase-like (PK-like)"/>
    <property type="match status" value="1"/>
</dbReference>
<sequence length="97" mass="10806">MFLVEANNKNERKEDKIQGGLYFKMNEETSTNFSDSNMLGENPELPVFTIKKVAIVANNFTFDNKVGEGGFSSMYKGKFLDGQKIAIKRLSKSSGQG</sequence>
<dbReference type="GO" id="GO:0005886">
    <property type="term" value="C:plasma membrane"/>
    <property type="evidence" value="ECO:0007669"/>
    <property type="project" value="TreeGrafter"/>
</dbReference>
<dbReference type="GO" id="GO:0004674">
    <property type="term" value="F:protein serine/threonine kinase activity"/>
    <property type="evidence" value="ECO:0007669"/>
    <property type="project" value="UniProtKB-KW"/>
</dbReference>
<dbReference type="OrthoDB" id="1938319at2759"/>
<dbReference type="EMBL" id="JACGCM010000589">
    <property type="protein sequence ID" value="KAF6170423.1"/>
    <property type="molecule type" value="Genomic_DNA"/>
</dbReference>
<keyword evidence="3" id="KW-0547">Nucleotide-binding</keyword>
<dbReference type="Proteomes" id="UP000541444">
    <property type="component" value="Unassembled WGS sequence"/>
</dbReference>
<dbReference type="InterPro" id="IPR011009">
    <property type="entry name" value="Kinase-like_dom_sf"/>
</dbReference>
<keyword evidence="7" id="KW-1185">Reference proteome</keyword>
<protein>
    <submittedName>
        <fullName evidence="6">Uncharacterized protein</fullName>
    </submittedName>
</protein>
<evidence type="ECO:0000313" key="7">
    <source>
        <dbReference type="Proteomes" id="UP000541444"/>
    </source>
</evidence>
<evidence type="ECO:0000313" key="6">
    <source>
        <dbReference type="EMBL" id="KAF6170423.1"/>
    </source>
</evidence>
<keyword evidence="4" id="KW-0418">Kinase</keyword>
<dbReference type="PANTHER" id="PTHR27002">
    <property type="entry name" value="RECEPTOR-LIKE SERINE/THREONINE-PROTEIN KINASE SD1-8"/>
    <property type="match status" value="1"/>
</dbReference>
<keyword evidence="1" id="KW-0723">Serine/threonine-protein kinase</keyword>
<keyword evidence="5" id="KW-0067">ATP-binding</keyword>